<evidence type="ECO:0000313" key="2">
    <source>
        <dbReference type="Proteomes" id="UP000789342"/>
    </source>
</evidence>
<dbReference type="AlphaFoldDB" id="A0A9N9EJ27"/>
<dbReference type="Proteomes" id="UP000789342">
    <property type="component" value="Unassembled WGS sequence"/>
</dbReference>
<dbReference type="OrthoDB" id="2430756at2759"/>
<proteinExistence type="predicted"/>
<name>A0A9N9EJ27_9GLOM</name>
<comment type="caution">
    <text evidence="1">The sequence shown here is derived from an EMBL/GenBank/DDBJ whole genome shotgun (WGS) entry which is preliminary data.</text>
</comment>
<keyword evidence="2" id="KW-1185">Reference proteome</keyword>
<organism evidence="1 2">
    <name type="scientific">Acaulospora morrowiae</name>
    <dbReference type="NCBI Taxonomy" id="94023"/>
    <lineage>
        <taxon>Eukaryota</taxon>
        <taxon>Fungi</taxon>
        <taxon>Fungi incertae sedis</taxon>
        <taxon>Mucoromycota</taxon>
        <taxon>Glomeromycotina</taxon>
        <taxon>Glomeromycetes</taxon>
        <taxon>Diversisporales</taxon>
        <taxon>Acaulosporaceae</taxon>
        <taxon>Acaulospora</taxon>
    </lineage>
</organism>
<gene>
    <name evidence="1" type="ORF">AMORRO_LOCUS11160</name>
</gene>
<sequence length="47" mass="5060">ISENEKSGQLLCYSSEKYLLGIPTLNDIVAENNEGLIAILDSTLSSC</sequence>
<feature type="non-terminal residue" evidence="1">
    <location>
        <position position="1"/>
    </location>
</feature>
<dbReference type="EMBL" id="CAJVPV010013582">
    <property type="protein sequence ID" value="CAG8678957.1"/>
    <property type="molecule type" value="Genomic_DNA"/>
</dbReference>
<reference evidence="1" key="1">
    <citation type="submission" date="2021-06" db="EMBL/GenBank/DDBJ databases">
        <authorList>
            <person name="Kallberg Y."/>
            <person name="Tangrot J."/>
            <person name="Rosling A."/>
        </authorList>
    </citation>
    <scope>NUCLEOTIDE SEQUENCE</scope>
    <source>
        <strain evidence="1">CL551</strain>
    </source>
</reference>
<protein>
    <submittedName>
        <fullName evidence="1">2640_t:CDS:1</fullName>
    </submittedName>
</protein>
<accession>A0A9N9EJ27</accession>
<evidence type="ECO:0000313" key="1">
    <source>
        <dbReference type="EMBL" id="CAG8678957.1"/>
    </source>
</evidence>